<comment type="caution">
    <text evidence="1">The sequence shown here is derived from an EMBL/GenBank/DDBJ whole genome shotgun (WGS) entry which is preliminary data.</text>
</comment>
<dbReference type="Proteomes" id="UP000314294">
    <property type="component" value="Unassembled WGS sequence"/>
</dbReference>
<proteinExistence type="predicted"/>
<reference evidence="1 2" key="1">
    <citation type="submission" date="2019-03" db="EMBL/GenBank/DDBJ databases">
        <title>First draft genome of Liparis tanakae, snailfish: a comprehensive survey of snailfish specific genes.</title>
        <authorList>
            <person name="Kim W."/>
            <person name="Song I."/>
            <person name="Jeong J.-H."/>
            <person name="Kim D."/>
            <person name="Kim S."/>
            <person name="Ryu S."/>
            <person name="Song J.Y."/>
            <person name="Lee S.K."/>
        </authorList>
    </citation>
    <scope>NUCLEOTIDE SEQUENCE [LARGE SCALE GENOMIC DNA]</scope>
    <source>
        <tissue evidence="1">Muscle</tissue>
    </source>
</reference>
<keyword evidence="2" id="KW-1185">Reference proteome</keyword>
<evidence type="ECO:0000313" key="1">
    <source>
        <dbReference type="EMBL" id="TNN46312.1"/>
    </source>
</evidence>
<organism evidence="1 2">
    <name type="scientific">Liparis tanakae</name>
    <name type="common">Tanaka's snailfish</name>
    <dbReference type="NCBI Taxonomy" id="230148"/>
    <lineage>
        <taxon>Eukaryota</taxon>
        <taxon>Metazoa</taxon>
        <taxon>Chordata</taxon>
        <taxon>Craniata</taxon>
        <taxon>Vertebrata</taxon>
        <taxon>Euteleostomi</taxon>
        <taxon>Actinopterygii</taxon>
        <taxon>Neopterygii</taxon>
        <taxon>Teleostei</taxon>
        <taxon>Neoteleostei</taxon>
        <taxon>Acanthomorphata</taxon>
        <taxon>Eupercaria</taxon>
        <taxon>Perciformes</taxon>
        <taxon>Cottioidei</taxon>
        <taxon>Cottales</taxon>
        <taxon>Liparidae</taxon>
        <taxon>Liparis</taxon>
    </lineage>
</organism>
<gene>
    <name evidence="1" type="ORF">EYF80_043488</name>
</gene>
<dbReference type="EMBL" id="SRLO01000796">
    <property type="protein sequence ID" value="TNN46312.1"/>
    <property type="molecule type" value="Genomic_DNA"/>
</dbReference>
<protein>
    <submittedName>
        <fullName evidence="1">Uncharacterized protein</fullName>
    </submittedName>
</protein>
<dbReference type="AlphaFoldDB" id="A0A4Z2G1B9"/>
<sequence length="65" mass="7509">MVGLGTLQLATMEWLEFPGERNRNTGTERLQMSFSTCDMRSRVVWYESSVAHTVILSWMLPWPSS</sequence>
<accession>A0A4Z2G1B9</accession>
<evidence type="ECO:0000313" key="2">
    <source>
        <dbReference type="Proteomes" id="UP000314294"/>
    </source>
</evidence>
<name>A0A4Z2G1B9_9TELE</name>